<dbReference type="NCBIfam" id="NF033788">
    <property type="entry name" value="HTH_metalloreg"/>
    <property type="match status" value="1"/>
</dbReference>
<sequence>MQALRNYETAFNALGDPTRRAIFEKLAKGPLSVVHIAEGLTVSRPAVSQHLKVLREAKLISMAQQGTRSIYRIEQEGIRAMRDYLDQFWDEALHRFKQLAEQTEHQKQTK</sequence>
<dbReference type="PANTHER" id="PTHR33154:SF33">
    <property type="entry name" value="TRANSCRIPTIONAL REPRESSOR SDPR"/>
    <property type="match status" value="1"/>
</dbReference>
<dbReference type="SMART" id="SM00418">
    <property type="entry name" value="HTH_ARSR"/>
    <property type="match status" value="1"/>
</dbReference>
<evidence type="ECO:0000256" key="1">
    <source>
        <dbReference type="ARBA" id="ARBA00023015"/>
    </source>
</evidence>
<evidence type="ECO:0000256" key="3">
    <source>
        <dbReference type="ARBA" id="ARBA00023163"/>
    </source>
</evidence>
<dbReference type="PROSITE" id="PS50987">
    <property type="entry name" value="HTH_ARSR_2"/>
    <property type="match status" value="1"/>
</dbReference>
<dbReference type="InterPro" id="IPR001845">
    <property type="entry name" value="HTH_ArsR_DNA-bd_dom"/>
</dbReference>
<dbReference type="EMBL" id="JBHLTS010000077">
    <property type="protein sequence ID" value="MFC0518048.1"/>
    <property type="molecule type" value="Genomic_DNA"/>
</dbReference>
<protein>
    <submittedName>
        <fullName evidence="5">ArsR/SmtB family transcription factor</fullName>
    </submittedName>
</protein>
<proteinExistence type="predicted"/>
<dbReference type="PANTHER" id="PTHR33154">
    <property type="entry name" value="TRANSCRIPTIONAL REGULATOR, ARSR FAMILY"/>
    <property type="match status" value="1"/>
</dbReference>
<evidence type="ECO:0000259" key="4">
    <source>
        <dbReference type="PROSITE" id="PS50987"/>
    </source>
</evidence>
<dbReference type="InterPro" id="IPR036390">
    <property type="entry name" value="WH_DNA-bd_sf"/>
</dbReference>
<dbReference type="Proteomes" id="UP001589828">
    <property type="component" value="Unassembled WGS sequence"/>
</dbReference>
<name>A0ABV6LF01_9SPHI</name>
<dbReference type="Gene3D" id="1.10.10.10">
    <property type="entry name" value="Winged helix-like DNA-binding domain superfamily/Winged helix DNA-binding domain"/>
    <property type="match status" value="1"/>
</dbReference>
<dbReference type="Pfam" id="PF01022">
    <property type="entry name" value="HTH_5"/>
    <property type="match status" value="1"/>
</dbReference>
<reference evidence="5 6" key="1">
    <citation type="submission" date="2024-09" db="EMBL/GenBank/DDBJ databases">
        <authorList>
            <person name="Sun Q."/>
            <person name="Mori K."/>
        </authorList>
    </citation>
    <scope>NUCLEOTIDE SEQUENCE [LARGE SCALE GENOMIC DNA]</scope>
    <source>
        <strain evidence="5 6">NCAIM B.02415</strain>
    </source>
</reference>
<comment type="caution">
    <text evidence="5">The sequence shown here is derived from an EMBL/GenBank/DDBJ whole genome shotgun (WGS) entry which is preliminary data.</text>
</comment>
<dbReference type="CDD" id="cd00090">
    <property type="entry name" value="HTH_ARSR"/>
    <property type="match status" value="1"/>
</dbReference>
<evidence type="ECO:0000313" key="6">
    <source>
        <dbReference type="Proteomes" id="UP001589828"/>
    </source>
</evidence>
<feature type="domain" description="HTH arsR-type" evidence="4">
    <location>
        <begin position="1"/>
        <end position="110"/>
    </location>
</feature>
<accession>A0ABV6LF01</accession>
<keyword evidence="1" id="KW-0805">Transcription regulation</keyword>
<dbReference type="SUPFAM" id="SSF46785">
    <property type="entry name" value="Winged helix' DNA-binding domain"/>
    <property type="match status" value="1"/>
</dbReference>
<gene>
    <name evidence="5" type="ORF">ACFFGT_27790</name>
</gene>
<keyword evidence="3" id="KW-0804">Transcription</keyword>
<evidence type="ECO:0000313" key="5">
    <source>
        <dbReference type="EMBL" id="MFC0518048.1"/>
    </source>
</evidence>
<dbReference type="InterPro" id="IPR036388">
    <property type="entry name" value="WH-like_DNA-bd_sf"/>
</dbReference>
<dbReference type="PRINTS" id="PR00778">
    <property type="entry name" value="HTHARSR"/>
</dbReference>
<keyword evidence="2" id="KW-0238">DNA-binding</keyword>
<dbReference type="InterPro" id="IPR051081">
    <property type="entry name" value="HTH_MetalResp_TranReg"/>
</dbReference>
<keyword evidence="6" id="KW-1185">Reference proteome</keyword>
<evidence type="ECO:0000256" key="2">
    <source>
        <dbReference type="ARBA" id="ARBA00023125"/>
    </source>
</evidence>
<organism evidence="5 6">
    <name type="scientific">Mucilaginibacter angelicae</name>
    <dbReference type="NCBI Taxonomy" id="869718"/>
    <lineage>
        <taxon>Bacteria</taxon>
        <taxon>Pseudomonadati</taxon>
        <taxon>Bacteroidota</taxon>
        <taxon>Sphingobacteriia</taxon>
        <taxon>Sphingobacteriales</taxon>
        <taxon>Sphingobacteriaceae</taxon>
        <taxon>Mucilaginibacter</taxon>
    </lineage>
</organism>
<dbReference type="RefSeq" id="WP_377025773.1">
    <property type="nucleotide sequence ID" value="NZ_JBHLTS010000077.1"/>
</dbReference>
<dbReference type="InterPro" id="IPR011991">
    <property type="entry name" value="ArsR-like_HTH"/>
</dbReference>